<dbReference type="Proteomes" id="UP000316726">
    <property type="component" value="Chromosome 5"/>
</dbReference>
<evidence type="ECO:0000313" key="1">
    <source>
        <dbReference type="EMBL" id="CAD9716796.1"/>
    </source>
</evidence>
<organism evidence="2 3">
    <name type="scientific">Chloropicon primus</name>
    <dbReference type="NCBI Taxonomy" id="1764295"/>
    <lineage>
        <taxon>Eukaryota</taxon>
        <taxon>Viridiplantae</taxon>
        <taxon>Chlorophyta</taxon>
        <taxon>Chloropicophyceae</taxon>
        <taxon>Chloropicales</taxon>
        <taxon>Chloropicaceae</taxon>
        <taxon>Chloropicon</taxon>
    </lineage>
</organism>
<sequence>MIPPKKRRIDSKNSRIGEVLKEHGHVFSLHPYKFLVSWNGVLVLAFRGFTEKIFSLKLALNECDLFARENPGSMWPKCSLGCLKESRRLSMDQLKLLTKICNDYNSQVFGGTMGDFHEAFKDNPNSMLPVLMPMRVKSLYLTLYECRSHEYVALNEEFVLKEEQPVGENATEEEKAVATKTSKIDRIDPDEKARVEEIYNETLEPNSYWFYASKDGHRESHYRENHLGSSIVAWVKEHLFLSQPTPFSRYKGKTIEWVNTFQLIKDFCASIEEALPDYYTFFDQDSLHVTIRAVT</sequence>
<proteinExistence type="predicted"/>
<gene>
    <name evidence="2" type="ORF">A3770_05p36050</name>
    <name evidence="1" type="ORF">CPRI1469_LOCUS5652</name>
</gene>
<dbReference type="EMBL" id="CP031038">
    <property type="protein sequence ID" value="QDZ21087.1"/>
    <property type="molecule type" value="Genomic_DNA"/>
</dbReference>
<accession>A0A5B8MKU8</accession>
<dbReference type="EMBL" id="HBHL01008554">
    <property type="protein sequence ID" value="CAD9716796.1"/>
    <property type="molecule type" value="Transcribed_RNA"/>
</dbReference>
<evidence type="ECO:0000313" key="2">
    <source>
        <dbReference type="EMBL" id="QDZ21087.1"/>
    </source>
</evidence>
<reference evidence="1" key="2">
    <citation type="submission" date="2021-01" db="EMBL/GenBank/DDBJ databases">
        <authorList>
            <person name="Corre E."/>
            <person name="Pelletier E."/>
            <person name="Niang G."/>
            <person name="Scheremetjew M."/>
            <person name="Finn R."/>
            <person name="Kale V."/>
            <person name="Holt S."/>
            <person name="Cochrane G."/>
            <person name="Meng A."/>
            <person name="Brown T."/>
            <person name="Cohen L."/>
        </authorList>
    </citation>
    <scope>NUCLEOTIDE SEQUENCE</scope>
    <source>
        <strain evidence="1">CCMP1205</strain>
    </source>
</reference>
<dbReference type="AlphaFoldDB" id="A0A5B8MKU8"/>
<evidence type="ECO:0000313" key="3">
    <source>
        <dbReference type="Proteomes" id="UP000316726"/>
    </source>
</evidence>
<reference evidence="2 3" key="1">
    <citation type="submission" date="2018-07" db="EMBL/GenBank/DDBJ databases">
        <title>The complete nuclear genome of the prasinophyte Chloropicon primus (CCMP1205).</title>
        <authorList>
            <person name="Pombert J.-F."/>
            <person name="Otis C."/>
            <person name="Turmel M."/>
            <person name="Lemieux C."/>
        </authorList>
    </citation>
    <scope>NUCLEOTIDE SEQUENCE [LARGE SCALE GENOMIC DNA]</scope>
    <source>
        <strain evidence="2 3">CCMP1205</strain>
    </source>
</reference>
<dbReference type="OrthoDB" id="2139710at2759"/>
<keyword evidence="3" id="KW-1185">Reference proteome</keyword>
<protein>
    <submittedName>
        <fullName evidence="2">Uncharacterized protein</fullName>
    </submittedName>
</protein>
<name>A0A5B8MKU8_9CHLO</name>